<keyword evidence="4 8" id="KW-0378">Hydrolase</keyword>
<reference evidence="9 10" key="1">
    <citation type="submission" date="2015-06" db="EMBL/GenBank/DDBJ databases">
        <title>Draft genome of the moderately acidophilic sulfate reducer Candidatus Desulfosporosinus acididurans strain M1.</title>
        <authorList>
            <person name="Poehlein A."/>
            <person name="Petzsch P."/>
            <person name="Johnson B.D."/>
            <person name="Schloemann M."/>
            <person name="Daniel R."/>
            <person name="Muehling M."/>
        </authorList>
    </citation>
    <scope>NUCLEOTIDE SEQUENCE [LARGE SCALE GENOMIC DNA]</scope>
    <source>
        <strain evidence="9 10">M1</strain>
    </source>
</reference>
<dbReference type="Pfam" id="PF02586">
    <property type="entry name" value="SRAP"/>
    <property type="match status" value="1"/>
</dbReference>
<dbReference type="STRING" id="476652.DEAC_c06140"/>
<proteinExistence type="inferred from homology"/>
<dbReference type="InterPro" id="IPR036590">
    <property type="entry name" value="SRAP-like"/>
</dbReference>
<name>A0A0J1FVR3_9FIRM</name>
<protein>
    <recommendedName>
        <fullName evidence="8">Abasic site processing protein</fullName>
        <ecNumber evidence="8">3.4.-.-</ecNumber>
    </recommendedName>
</protein>
<evidence type="ECO:0000256" key="2">
    <source>
        <dbReference type="ARBA" id="ARBA00022670"/>
    </source>
</evidence>
<keyword evidence="10" id="KW-1185">Reference proteome</keyword>
<dbReference type="EMBL" id="LDZY01000002">
    <property type="protein sequence ID" value="KLU67402.1"/>
    <property type="molecule type" value="Genomic_DNA"/>
</dbReference>
<evidence type="ECO:0000313" key="9">
    <source>
        <dbReference type="EMBL" id="KLU67402.1"/>
    </source>
</evidence>
<keyword evidence="7" id="KW-0456">Lyase</keyword>
<keyword evidence="5" id="KW-0190">Covalent protein-DNA linkage</keyword>
<evidence type="ECO:0000256" key="5">
    <source>
        <dbReference type="ARBA" id="ARBA00023124"/>
    </source>
</evidence>
<keyword evidence="6" id="KW-0238">DNA-binding</keyword>
<evidence type="ECO:0000256" key="3">
    <source>
        <dbReference type="ARBA" id="ARBA00022763"/>
    </source>
</evidence>
<dbReference type="GO" id="GO:0008233">
    <property type="term" value="F:peptidase activity"/>
    <property type="evidence" value="ECO:0007669"/>
    <property type="project" value="UniProtKB-KW"/>
</dbReference>
<comment type="caution">
    <text evidence="9">The sequence shown here is derived from an EMBL/GenBank/DDBJ whole genome shotgun (WGS) entry which is preliminary data.</text>
</comment>
<dbReference type="SUPFAM" id="SSF143081">
    <property type="entry name" value="BB1717-like"/>
    <property type="match status" value="1"/>
</dbReference>
<dbReference type="Proteomes" id="UP000036356">
    <property type="component" value="Unassembled WGS sequence"/>
</dbReference>
<dbReference type="AlphaFoldDB" id="A0A0J1FVR3"/>
<dbReference type="GO" id="GO:0006508">
    <property type="term" value="P:proteolysis"/>
    <property type="evidence" value="ECO:0007669"/>
    <property type="project" value="UniProtKB-KW"/>
</dbReference>
<dbReference type="GO" id="GO:0106300">
    <property type="term" value="P:protein-DNA covalent cross-linking repair"/>
    <property type="evidence" value="ECO:0007669"/>
    <property type="project" value="InterPro"/>
</dbReference>
<dbReference type="GO" id="GO:0003697">
    <property type="term" value="F:single-stranded DNA binding"/>
    <property type="evidence" value="ECO:0007669"/>
    <property type="project" value="InterPro"/>
</dbReference>
<dbReference type="PANTHER" id="PTHR13604">
    <property type="entry name" value="DC12-RELATED"/>
    <property type="match status" value="1"/>
</dbReference>
<evidence type="ECO:0000256" key="7">
    <source>
        <dbReference type="ARBA" id="ARBA00023239"/>
    </source>
</evidence>
<sequence length="224" mass="25842">MCGRFSLIQVKDLEKRFDFVQLELEFEPRFNIAPSQSVPVVVRENDRNYLRMFRWGLIPSWAKDEHLGSKMINARGETLSEKPSFRKSFEQKRCLVLADGFYEWKKEGRIKAPYRITLQDGKPFAFAGLWDTWLSPSGQRINSCTIITTASNKLMETIHQRMPVILPADKESLWLNVEASSSHDVQGLLTPYPSEQMVAYEVLPYVNSPSYEGPECVMPVNKLF</sequence>
<dbReference type="PATRIC" id="fig|476652.3.peg.626"/>
<dbReference type="PANTHER" id="PTHR13604:SF0">
    <property type="entry name" value="ABASIC SITE PROCESSING PROTEIN HMCES"/>
    <property type="match status" value="1"/>
</dbReference>
<dbReference type="GO" id="GO:0016829">
    <property type="term" value="F:lyase activity"/>
    <property type="evidence" value="ECO:0007669"/>
    <property type="project" value="UniProtKB-KW"/>
</dbReference>
<dbReference type="Gene3D" id="3.90.1680.10">
    <property type="entry name" value="SOS response associated peptidase-like"/>
    <property type="match status" value="1"/>
</dbReference>
<dbReference type="EC" id="3.4.-.-" evidence="8"/>
<evidence type="ECO:0000256" key="1">
    <source>
        <dbReference type="ARBA" id="ARBA00008136"/>
    </source>
</evidence>
<dbReference type="InterPro" id="IPR003738">
    <property type="entry name" value="SRAP"/>
</dbReference>
<accession>A0A0J1FVR3</accession>
<comment type="similarity">
    <text evidence="1 8">Belongs to the SOS response-associated peptidase family.</text>
</comment>
<evidence type="ECO:0000256" key="4">
    <source>
        <dbReference type="ARBA" id="ARBA00022801"/>
    </source>
</evidence>
<keyword evidence="3" id="KW-0227">DNA damage</keyword>
<dbReference type="RefSeq" id="WP_047808551.1">
    <property type="nucleotide sequence ID" value="NZ_LDZY01000002.1"/>
</dbReference>
<organism evidence="9 10">
    <name type="scientific">Desulfosporosinus acididurans</name>
    <dbReference type="NCBI Taxonomy" id="476652"/>
    <lineage>
        <taxon>Bacteria</taxon>
        <taxon>Bacillati</taxon>
        <taxon>Bacillota</taxon>
        <taxon>Clostridia</taxon>
        <taxon>Eubacteriales</taxon>
        <taxon>Desulfitobacteriaceae</taxon>
        <taxon>Desulfosporosinus</taxon>
    </lineage>
</organism>
<keyword evidence="2 8" id="KW-0645">Protease</keyword>
<gene>
    <name evidence="9" type="primary">yedK</name>
    <name evidence="9" type="ORF">DEAC_c06140</name>
</gene>
<evidence type="ECO:0000256" key="6">
    <source>
        <dbReference type="ARBA" id="ARBA00023125"/>
    </source>
</evidence>
<evidence type="ECO:0000256" key="8">
    <source>
        <dbReference type="RuleBase" id="RU364100"/>
    </source>
</evidence>
<evidence type="ECO:0000313" key="10">
    <source>
        <dbReference type="Proteomes" id="UP000036356"/>
    </source>
</evidence>